<name>A0A7K1UGM5_9MICC</name>
<evidence type="ECO:0000256" key="1">
    <source>
        <dbReference type="ARBA" id="ARBA00004196"/>
    </source>
</evidence>
<evidence type="ECO:0000256" key="2">
    <source>
        <dbReference type="ARBA" id="ARBA00008814"/>
    </source>
</evidence>
<dbReference type="GO" id="GO:1901678">
    <property type="term" value="P:iron coordination entity transport"/>
    <property type="evidence" value="ECO:0007669"/>
    <property type="project" value="UniProtKB-ARBA"/>
</dbReference>
<accession>A0A7K1UGM5</accession>
<dbReference type="InterPro" id="IPR051313">
    <property type="entry name" value="Bact_iron-sidero_bind"/>
</dbReference>
<keyword evidence="8" id="KW-1185">Reference proteome</keyword>
<feature type="region of interest" description="Disordered" evidence="5">
    <location>
        <begin position="37"/>
        <end position="57"/>
    </location>
</feature>
<protein>
    <submittedName>
        <fullName evidence="7">ABC transporter substrate-binding protein</fullName>
    </submittedName>
</protein>
<dbReference type="SUPFAM" id="SSF53807">
    <property type="entry name" value="Helical backbone' metal receptor"/>
    <property type="match status" value="1"/>
</dbReference>
<dbReference type="Pfam" id="PF01497">
    <property type="entry name" value="Peripla_BP_2"/>
    <property type="match status" value="1"/>
</dbReference>
<dbReference type="AlphaFoldDB" id="A0A7K1UGM5"/>
<evidence type="ECO:0000256" key="5">
    <source>
        <dbReference type="SAM" id="MobiDB-lite"/>
    </source>
</evidence>
<reference evidence="7 8" key="1">
    <citation type="submission" date="2019-12" db="EMBL/GenBank/DDBJ databases">
        <title>Nesterenkonia muleiensis sp. nov., a novel actinobacterium isolated from sap of Populus euphratica.</title>
        <authorList>
            <person name="Wang R."/>
        </authorList>
    </citation>
    <scope>NUCLEOTIDE SEQUENCE [LARGE SCALE GENOMIC DNA]</scope>
    <source>
        <strain evidence="7 8">F10</strain>
    </source>
</reference>
<keyword evidence="4" id="KW-0732">Signal</keyword>
<dbReference type="Gene3D" id="3.40.50.1980">
    <property type="entry name" value="Nitrogenase molybdenum iron protein domain"/>
    <property type="match status" value="2"/>
</dbReference>
<feature type="compositionally biased region" description="Gly residues" evidence="5">
    <location>
        <begin position="46"/>
        <end position="55"/>
    </location>
</feature>
<evidence type="ECO:0000256" key="4">
    <source>
        <dbReference type="ARBA" id="ARBA00022729"/>
    </source>
</evidence>
<dbReference type="InterPro" id="IPR002491">
    <property type="entry name" value="ABC_transptr_periplasmic_BD"/>
</dbReference>
<dbReference type="PROSITE" id="PS50983">
    <property type="entry name" value="FE_B12_PBP"/>
    <property type="match status" value="1"/>
</dbReference>
<dbReference type="GO" id="GO:0030288">
    <property type="term" value="C:outer membrane-bounded periplasmic space"/>
    <property type="evidence" value="ECO:0007669"/>
    <property type="project" value="TreeGrafter"/>
</dbReference>
<gene>
    <name evidence="7" type="ORF">GNZ21_04305</name>
</gene>
<keyword evidence="3" id="KW-0813">Transport</keyword>
<dbReference type="Proteomes" id="UP000460157">
    <property type="component" value="Unassembled WGS sequence"/>
</dbReference>
<dbReference type="RefSeq" id="WP_157321663.1">
    <property type="nucleotide sequence ID" value="NZ_BMFX01000001.1"/>
</dbReference>
<proteinExistence type="inferred from homology"/>
<organism evidence="7 8">
    <name type="scientific">Nesterenkonia alkaliphila</name>
    <dbReference type="NCBI Taxonomy" id="1463631"/>
    <lineage>
        <taxon>Bacteria</taxon>
        <taxon>Bacillati</taxon>
        <taxon>Actinomycetota</taxon>
        <taxon>Actinomycetes</taxon>
        <taxon>Micrococcales</taxon>
        <taxon>Micrococcaceae</taxon>
        <taxon>Nesterenkonia</taxon>
    </lineage>
</organism>
<comment type="subcellular location">
    <subcellularLocation>
        <location evidence="1">Cell envelope</location>
    </subcellularLocation>
</comment>
<dbReference type="OrthoDB" id="63946at2"/>
<evidence type="ECO:0000313" key="7">
    <source>
        <dbReference type="EMBL" id="MVT25589.1"/>
    </source>
</evidence>
<evidence type="ECO:0000256" key="3">
    <source>
        <dbReference type="ARBA" id="ARBA00022448"/>
    </source>
</evidence>
<dbReference type="PANTHER" id="PTHR30532">
    <property type="entry name" value="IRON III DICITRATE-BINDING PERIPLASMIC PROTEIN"/>
    <property type="match status" value="1"/>
</dbReference>
<dbReference type="EMBL" id="WRPM01000030">
    <property type="protein sequence ID" value="MVT25589.1"/>
    <property type="molecule type" value="Genomic_DNA"/>
</dbReference>
<feature type="domain" description="Fe/B12 periplasmic-binding" evidence="6">
    <location>
        <begin position="79"/>
        <end position="354"/>
    </location>
</feature>
<evidence type="ECO:0000313" key="8">
    <source>
        <dbReference type="Proteomes" id="UP000460157"/>
    </source>
</evidence>
<dbReference type="PANTHER" id="PTHR30532:SF28">
    <property type="entry name" value="PETROBACTIN-BINDING PROTEIN YCLQ"/>
    <property type="match status" value="1"/>
</dbReference>
<comment type="caution">
    <text evidence="7">The sequence shown here is derived from an EMBL/GenBank/DDBJ whole genome shotgun (WGS) entry which is preliminary data.</text>
</comment>
<evidence type="ECO:0000259" key="6">
    <source>
        <dbReference type="PROSITE" id="PS50983"/>
    </source>
</evidence>
<sequence>MTLDTSTAGAQKPRALHLLSVAAIAALALSACNGGSADDADAGSAAGEGGAGGAEAAGDTISVEDDFGTHEIDPEEIQSVGAFDNRTFRLLEEFGVELSVAPRSLMQPHVHEVYAEDEDILDTGNHREPNLELIVAADPDLVINGQRYAQYYEDIAGLLSDDAVLLQFDEGYRDPSTFFENMKAQTEKLGEIFGEEETAQQLVAELDAALDRVEAAYNGEDTVMGLVTSGGDINYAGPLEGRGVAPVFQEFGLVPALEVEDESSDHQGDDISVEAIADSNPDWIIVLDRDGMAPQDPEYTPAQELIADSPALQQVTAVQEERIVYMPQDMYITEDIQAYTEFLESFAEALEAAQ</sequence>
<comment type="similarity">
    <text evidence="2">Belongs to the bacterial solute-binding protein 8 family.</text>
</comment>